<dbReference type="Proteomes" id="UP000042997">
    <property type="component" value="Unassembled WGS sequence"/>
</dbReference>
<dbReference type="NCBIfam" id="NF047509">
    <property type="entry name" value="Rv3131_FMN_oxido"/>
    <property type="match status" value="1"/>
</dbReference>
<dbReference type="PANTHER" id="PTHR23026">
    <property type="entry name" value="NADPH NITROREDUCTASE"/>
    <property type="match status" value="1"/>
</dbReference>
<evidence type="ECO:0000313" key="1">
    <source>
        <dbReference type="EMBL" id="CDZ90953.1"/>
    </source>
</evidence>
<sequence>MVTEIRPDVATIRDAVESACRAPSLHNSQPWRWEWTGGRLELYAVAERMLGRTDPGGRQLLLGCGAALHHVRVALSAASWIPTVTRLPDPSRPDLLAVLDFDRPHTVDARDAALALAIDARHTDRRPFAAPTTLRESLVDLENAARREGASLSILDAGARSDLARASELSTAIREGDDAYRQELAWWTGRAEPGDTGVPASALLDDEAAGDVDVARRFPTGAGNLDTVQPKVDASALAVLSTRSDERIDWLRAGEAMSAVLLEATAAHLATCPLTHVTEIEASRGIVRTATARTGEVAGFPQVVIRLGARSARGLPTTSRRPVDEVFVDRSGGAG</sequence>
<dbReference type="AlphaFoldDB" id="A0A098BQH7"/>
<proteinExistence type="predicted"/>
<dbReference type="RefSeq" id="WP_010593924.1">
    <property type="nucleotide sequence ID" value="NZ_CP023714.1"/>
</dbReference>
<dbReference type="EMBL" id="CCSD01000091">
    <property type="protein sequence ID" value="CDZ90953.1"/>
    <property type="molecule type" value="Genomic_DNA"/>
</dbReference>
<dbReference type="GeneID" id="66834426"/>
<dbReference type="InterPro" id="IPR050627">
    <property type="entry name" value="Nitroreductase/BluB"/>
</dbReference>
<keyword evidence="1" id="KW-0560">Oxidoreductase</keyword>
<dbReference type="PANTHER" id="PTHR23026:SF123">
    <property type="entry name" value="NAD(P)H NITROREDUCTASE RV3131-RELATED"/>
    <property type="match status" value="1"/>
</dbReference>
<evidence type="ECO:0000313" key="2">
    <source>
        <dbReference type="Proteomes" id="UP000042997"/>
    </source>
</evidence>
<dbReference type="GO" id="GO:0016491">
    <property type="term" value="F:oxidoreductase activity"/>
    <property type="evidence" value="ECO:0007669"/>
    <property type="project" value="UniProtKB-KW"/>
</dbReference>
<dbReference type="eggNOG" id="COG0778">
    <property type="taxonomic scope" value="Bacteria"/>
</dbReference>
<dbReference type="OrthoDB" id="8156917at2"/>
<dbReference type="EC" id="1.-.-.-" evidence="1"/>
<dbReference type="InterPro" id="IPR000415">
    <property type="entry name" value="Nitroreductase-like"/>
</dbReference>
<name>A0A098BQH7_9NOCA</name>
<reference evidence="1 2" key="1">
    <citation type="journal article" date="2014" name="Genome Announc.">
        <title>Draft Genome Sequence of Propane- and Butane-Oxidizing Actinobacterium Rhodococcus ruber IEGM 231.</title>
        <authorList>
            <person name="Ivshina I.B."/>
            <person name="Kuyukina M.S."/>
            <person name="Krivoruchko A.V."/>
            <person name="Barbe V."/>
            <person name="Fischer C."/>
        </authorList>
    </citation>
    <scope>NUCLEOTIDE SEQUENCE [LARGE SCALE GENOMIC DNA]</scope>
</reference>
<dbReference type="Gene3D" id="3.40.109.10">
    <property type="entry name" value="NADH Oxidase"/>
    <property type="match status" value="1"/>
</dbReference>
<protein>
    <submittedName>
        <fullName evidence="1">Putative NAD(P)H nitroreductase acg</fullName>
        <ecNumber evidence="1">1.-.-.-</ecNumber>
    </submittedName>
</protein>
<dbReference type="SUPFAM" id="SSF55469">
    <property type="entry name" value="FMN-dependent nitroreductase-like"/>
    <property type="match status" value="1"/>
</dbReference>
<dbReference type="KEGG" id="rrz:CS378_21055"/>
<organism evidence="1 2">
    <name type="scientific">Rhodococcus ruber</name>
    <dbReference type="NCBI Taxonomy" id="1830"/>
    <lineage>
        <taxon>Bacteria</taxon>
        <taxon>Bacillati</taxon>
        <taxon>Actinomycetota</taxon>
        <taxon>Actinomycetes</taxon>
        <taxon>Mycobacteriales</taxon>
        <taxon>Nocardiaceae</taxon>
        <taxon>Rhodococcus</taxon>
    </lineage>
</organism>
<gene>
    <name evidence="1" type="primary">acg</name>
    <name evidence="1" type="ORF">RHRU231_770074</name>
</gene>
<accession>A0A098BQH7</accession>